<evidence type="ECO:0000313" key="4">
    <source>
        <dbReference type="Proteomes" id="UP000254877"/>
    </source>
</evidence>
<name>A0A376LQ32_ECOLX</name>
<keyword evidence="1" id="KW-0472">Membrane</keyword>
<dbReference type="AlphaFoldDB" id="A0A376LQ32"/>
<reference evidence="2 4" key="1">
    <citation type="submission" date="2018-06" db="EMBL/GenBank/DDBJ databases">
        <authorList>
            <consortium name="Pathogen Informatics"/>
            <person name="Doyle S."/>
        </authorList>
    </citation>
    <scope>NUCLEOTIDE SEQUENCE [LARGE SCALE GENOMIC DNA]</scope>
    <source>
        <strain evidence="2 4">NCTC7928</strain>
    </source>
</reference>
<sequence>MAIKLVKVKDLKGGEKIRTWYGYKFIVAAFSFGSGGQVTLFDEEDDEVGKWHLEQYVEVLNEN</sequence>
<protein>
    <submittedName>
        <fullName evidence="2">Uncharacterized protein</fullName>
    </submittedName>
</protein>
<evidence type="ECO:0000256" key="1">
    <source>
        <dbReference type="SAM" id="Phobius"/>
    </source>
</evidence>
<proteinExistence type="predicted"/>
<dbReference type="Proteomes" id="UP001383096">
    <property type="component" value="Chromosome"/>
</dbReference>
<keyword evidence="1" id="KW-1133">Transmembrane helix</keyword>
<dbReference type="EMBL" id="CP146670">
    <property type="protein sequence ID" value="WWX73769.1"/>
    <property type="molecule type" value="Genomic_DNA"/>
</dbReference>
<reference evidence="3" key="2">
    <citation type="submission" date="2024-03" db="EMBL/GenBank/DDBJ databases">
        <title>Epithelial relay of microbial signals coordinates intestinal macrophage supported barrier repair.</title>
        <authorList>
            <person name="Tsai M.T."/>
        </authorList>
    </citation>
    <scope>NUCLEOTIDE SEQUENCE</scope>
    <source>
        <strain evidence="3">MS 21-1</strain>
    </source>
</reference>
<accession>A0A376LQ32</accession>
<feature type="transmembrane region" description="Helical" evidence="1">
    <location>
        <begin position="21"/>
        <end position="41"/>
    </location>
</feature>
<organism evidence="2 4">
    <name type="scientific">Escherichia coli</name>
    <dbReference type="NCBI Taxonomy" id="562"/>
    <lineage>
        <taxon>Bacteria</taxon>
        <taxon>Pseudomonadati</taxon>
        <taxon>Pseudomonadota</taxon>
        <taxon>Gammaproteobacteria</taxon>
        <taxon>Enterobacterales</taxon>
        <taxon>Enterobacteriaceae</taxon>
        <taxon>Escherichia</taxon>
    </lineage>
</organism>
<dbReference type="EMBL" id="UGAB01000002">
    <property type="protein sequence ID" value="STF46303.1"/>
    <property type="molecule type" value="Genomic_DNA"/>
</dbReference>
<dbReference type="Proteomes" id="UP000254877">
    <property type="component" value="Unassembled WGS sequence"/>
</dbReference>
<gene>
    <name evidence="2" type="ORF">NCTC7928_07105</name>
    <name evidence="3" type="ORF">V9Z47_12555</name>
</gene>
<evidence type="ECO:0000313" key="3">
    <source>
        <dbReference type="EMBL" id="WWX73769.1"/>
    </source>
</evidence>
<dbReference type="RefSeq" id="WP_000985620.1">
    <property type="nucleotide sequence ID" value="NZ_BFHN01000006.1"/>
</dbReference>
<keyword evidence="1" id="KW-0812">Transmembrane</keyword>
<evidence type="ECO:0000313" key="2">
    <source>
        <dbReference type="EMBL" id="STF46303.1"/>
    </source>
</evidence>